<organism evidence="3 4">
    <name type="scientific">Boletus edulis BED1</name>
    <dbReference type="NCBI Taxonomy" id="1328754"/>
    <lineage>
        <taxon>Eukaryota</taxon>
        <taxon>Fungi</taxon>
        <taxon>Dikarya</taxon>
        <taxon>Basidiomycota</taxon>
        <taxon>Agaricomycotina</taxon>
        <taxon>Agaricomycetes</taxon>
        <taxon>Agaricomycetidae</taxon>
        <taxon>Boletales</taxon>
        <taxon>Boletineae</taxon>
        <taxon>Boletaceae</taxon>
        <taxon>Boletoideae</taxon>
        <taxon>Boletus</taxon>
    </lineage>
</organism>
<proteinExistence type="predicted"/>
<dbReference type="InterPro" id="IPR045340">
    <property type="entry name" value="DUF6533"/>
</dbReference>
<evidence type="ECO:0000256" key="1">
    <source>
        <dbReference type="SAM" id="Phobius"/>
    </source>
</evidence>
<keyword evidence="1" id="KW-0812">Transmembrane</keyword>
<name>A0AAD4C535_BOLED</name>
<feature type="transmembrane region" description="Helical" evidence="1">
    <location>
        <begin position="228"/>
        <end position="248"/>
    </location>
</feature>
<feature type="transmembrane region" description="Helical" evidence="1">
    <location>
        <begin position="123"/>
        <end position="143"/>
    </location>
</feature>
<dbReference type="Pfam" id="PF20151">
    <property type="entry name" value="DUF6533"/>
    <property type="match status" value="1"/>
</dbReference>
<evidence type="ECO:0000313" key="3">
    <source>
        <dbReference type="EMBL" id="KAF8448734.1"/>
    </source>
</evidence>
<keyword evidence="4" id="KW-1185">Reference proteome</keyword>
<reference evidence="3" key="2">
    <citation type="journal article" date="2020" name="Nat. Commun.">
        <title>Large-scale genome sequencing of mycorrhizal fungi provides insights into the early evolution of symbiotic traits.</title>
        <authorList>
            <person name="Miyauchi S."/>
            <person name="Kiss E."/>
            <person name="Kuo A."/>
            <person name="Drula E."/>
            <person name="Kohler A."/>
            <person name="Sanchez-Garcia M."/>
            <person name="Morin E."/>
            <person name="Andreopoulos B."/>
            <person name="Barry K.W."/>
            <person name="Bonito G."/>
            <person name="Buee M."/>
            <person name="Carver A."/>
            <person name="Chen C."/>
            <person name="Cichocki N."/>
            <person name="Clum A."/>
            <person name="Culley D."/>
            <person name="Crous P.W."/>
            <person name="Fauchery L."/>
            <person name="Girlanda M."/>
            <person name="Hayes R.D."/>
            <person name="Keri Z."/>
            <person name="LaButti K."/>
            <person name="Lipzen A."/>
            <person name="Lombard V."/>
            <person name="Magnuson J."/>
            <person name="Maillard F."/>
            <person name="Murat C."/>
            <person name="Nolan M."/>
            <person name="Ohm R.A."/>
            <person name="Pangilinan J."/>
            <person name="Pereira M.F."/>
            <person name="Perotto S."/>
            <person name="Peter M."/>
            <person name="Pfister S."/>
            <person name="Riley R."/>
            <person name="Sitrit Y."/>
            <person name="Stielow J.B."/>
            <person name="Szollosi G."/>
            <person name="Zifcakova L."/>
            <person name="Stursova M."/>
            <person name="Spatafora J.W."/>
            <person name="Tedersoo L."/>
            <person name="Vaario L.M."/>
            <person name="Yamada A."/>
            <person name="Yan M."/>
            <person name="Wang P."/>
            <person name="Xu J."/>
            <person name="Bruns T."/>
            <person name="Baldrian P."/>
            <person name="Vilgalys R."/>
            <person name="Dunand C."/>
            <person name="Henrissat B."/>
            <person name="Grigoriev I.V."/>
            <person name="Hibbett D."/>
            <person name="Nagy L.G."/>
            <person name="Martin F.M."/>
        </authorList>
    </citation>
    <scope>NUCLEOTIDE SEQUENCE</scope>
    <source>
        <strain evidence="3">BED1</strain>
    </source>
</reference>
<keyword evidence="1" id="KW-1133">Transmembrane helix</keyword>
<protein>
    <recommendedName>
        <fullName evidence="2">DUF6533 domain-containing protein</fullName>
    </recommendedName>
</protein>
<dbReference type="Proteomes" id="UP001194468">
    <property type="component" value="Unassembled WGS sequence"/>
</dbReference>
<sequence>MDEGVVQSLDLWQLGGYNAAASWLIMVWECIITLGDEVEYIWPMPNTAYLKWLYFFGRYFALTFQTAMFGIQVGYLAQHPISLHACRTFRLIEMIASTMLMLCFDAVLLLRIYALYGLCTWSSAIGTFGVFIEFAATIVAAVLTIPETLYDSRCTMVRVSKMILIFVVGTFISQAILLWLAYRRRERAVQARSTIACVTIRDGMLVFVCFASFLTIVTIWTIHNSPVTTLLIFYIPVVTFVATCRIILNLQRARYNPATQQFTTEIWGLYESADSFLLSDGPFQRHGAY</sequence>
<feature type="transmembrane region" description="Helical" evidence="1">
    <location>
        <begin position="52"/>
        <end position="75"/>
    </location>
</feature>
<feature type="transmembrane region" description="Helical" evidence="1">
    <location>
        <begin position="163"/>
        <end position="182"/>
    </location>
</feature>
<evidence type="ECO:0000259" key="2">
    <source>
        <dbReference type="Pfam" id="PF20151"/>
    </source>
</evidence>
<feature type="transmembrane region" description="Helical" evidence="1">
    <location>
        <begin position="20"/>
        <end position="40"/>
    </location>
</feature>
<reference evidence="3" key="1">
    <citation type="submission" date="2019-10" db="EMBL/GenBank/DDBJ databases">
        <authorList>
            <consortium name="DOE Joint Genome Institute"/>
            <person name="Kuo A."/>
            <person name="Miyauchi S."/>
            <person name="Kiss E."/>
            <person name="Drula E."/>
            <person name="Kohler A."/>
            <person name="Sanchez-Garcia M."/>
            <person name="Andreopoulos B."/>
            <person name="Barry K.W."/>
            <person name="Bonito G."/>
            <person name="Buee M."/>
            <person name="Carver A."/>
            <person name="Chen C."/>
            <person name="Cichocki N."/>
            <person name="Clum A."/>
            <person name="Culley D."/>
            <person name="Crous P.W."/>
            <person name="Fauchery L."/>
            <person name="Girlanda M."/>
            <person name="Hayes R."/>
            <person name="Keri Z."/>
            <person name="LaButti K."/>
            <person name="Lipzen A."/>
            <person name="Lombard V."/>
            <person name="Magnuson J."/>
            <person name="Maillard F."/>
            <person name="Morin E."/>
            <person name="Murat C."/>
            <person name="Nolan M."/>
            <person name="Ohm R."/>
            <person name="Pangilinan J."/>
            <person name="Pereira M."/>
            <person name="Perotto S."/>
            <person name="Peter M."/>
            <person name="Riley R."/>
            <person name="Sitrit Y."/>
            <person name="Stielow B."/>
            <person name="Szollosi G."/>
            <person name="Zifcakova L."/>
            <person name="Stursova M."/>
            <person name="Spatafora J.W."/>
            <person name="Tedersoo L."/>
            <person name="Vaario L.-M."/>
            <person name="Yamada A."/>
            <person name="Yan M."/>
            <person name="Wang P."/>
            <person name="Xu J."/>
            <person name="Bruns T."/>
            <person name="Baldrian P."/>
            <person name="Vilgalys R."/>
            <person name="Henrissat B."/>
            <person name="Grigoriev I.V."/>
            <person name="Hibbett D."/>
            <person name="Nagy L.G."/>
            <person name="Martin F.M."/>
        </authorList>
    </citation>
    <scope>NUCLEOTIDE SEQUENCE</scope>
    <source>
        <strain evidence="3">BED1</strain>
    </source>
</reference>
<evidence type="ECO:0000313" key="4">
    <source>
        <dbReference type="Proteomes" id="UP001194468"/>
    </source>
</evidence>
<feature type="domain" description="DUF6533" evidence="2">
    <location>
        <begin position="17"/>
        <end position="62"/>
    </location>
</feature>
<feature type="transmembrane region" description="Helical" evidence="1">
    <location>
        <begin position="95"/>
        <end position="116"/>
    </location>
</feature>
<feature type="transmembrane region" description="Helical" evidence="1">
    <location>
        <begin position="203"/>
        <end position="222"/>
    </location>
</feature>
<comment type="caution">
    <text evidence="3">The sequence shown here is derived from an EMBL/GenBank/DDBJ whole genome shotgun (WGS) entry which is preliminary data.</text>
</comment>
<keyword evidence="1" id="KW-0472">Membrane</keyword>
<gene>
    <name evidence="3" type="ORF">L210DRAFT_3522992</name>
</gene>
<accession>A0AAD4C535</accession>
<dbReference type="EMBL" id="WHUW01000003">
    <property type="protein sequence ID" value="KAF8448734.1"/>
    <property type="molecule type" value="Genomic_DNA"/>
</dbReference>
<dbReference type="AlphaFoldDB" id="A0AAD4C535"/>